<evidence type="ECO:0000256" key="1">
    <source>
        <dbReference type="PROSITE-ProRule" id="PRU00176"/>
    </source>
</evidence>
<dbReference type="Proteomes" id="UP001454036">
    <property type="component" value="Unassembled WGS sequence"/>
</dbReference>
<reference evidence="4 5" key="1">
    <citation type="submission" date="2024-01" db="EMBL/GenBank/DDBJ databases">
        <title>The complete chloroplast genome sequence of Lithospermum erythrorhizon: insights into the phylogenetic relationship among Boraginaceae species and the maternal lineages of purple gromwells.</title>
        <authorList>
            <person name="Okada T."/>
            <person name="Watanabe K."/>
        </authorList>
    </citation>
    <scope>NUCLEOTIDE SEQUENCE [LARGE SCALE GENOMIC DNA]</scope>
</reference>
<feature type="region of interest" description="Disordered" evidence="2">
    <location>
        <begin position="150"/>
        <end position="183"/>
    </location>
</feature>
<dbReference type="SUPFAM" id="SSF54928">
    <property type="entry name" value="RNA-binding domain, RBD"/>
    <property type="match status" value="1"/>
</dbReference>
<feature type="compositionally biased region" description="Basic residues" evidence="2">
    <location>
        <begin position="16"/>
        <end position="26"/>
    </location>
</feature>
<evidence type="ECO:0000256" key="2">
    <source>
        <dbReference type="SAM" id="MobiDB-lite"/>
    </source>
</evidence>
<keyword evidence="4" id="KW-0648">Protein biosynthesis</keyword>
<evidence type="ECO:0000313" key="4">
    <source>
        <dbReference type="EMBL" id="GAA0146123.1"/>
    </source>
</evidence>
<feature type="compositionally biased region" description="Polar residues" evidence="2">
    <location>
        <begin position="30"/>
        <end position="40"/>
    </location>
</feature>
<accession>A0AAV3P4G5</accession>
<dbReference type="InterPro" id="IPR012677">
    <property type="entry name" value="Nucleotide-bd_a/b_plait_sf"/>
</dbReference>
<dbReference type="Gene3D" id="3.30.70.330">
    <property type="match status" value="1"/>
</dbReference>
<organism evidence="4 5">
    <name type="scientific">Lithospermum erythrorhizon</name>
    <name type="common">Purple gromwell</name>
    <name type="synonym">Lithospermum officinale var. erythrorhizon</name>
    <dbReference type="NCBI Taxonomy" id="34254"/>
    <lineage>
        <taxon>Eukaryota</taxon>
        <taxon>Viridiplantae</taxon>
        <taxon>Streptophyta</taxon>
        <taxon>Embryophyta</taxon>
        <taxon>Tracheophyta</taxon>
        <taxon>Spermatophyta</taxon>
        <taxon>Magnoliopsida</taxon>
        <taxon>eudicotyledons</taxon>
        <taxon>Gunneridae</taxon>
        <taxon>Pentapetalae</taxon>
        <taxon>asterids</taxon>
        <taxon>lamiids</taxon>
        <taxon>Boraginales</taxon>
        <taxon>Boraginaceae</taxon>
        <taxon>Boraginoideae</taxon>
        <taxon>Lithospermeae</taxon>
        <taxon>Lithospermum</taxon>
    </lineage>
</organism>
<evidence type="ECO:0000313" key="5">
    <source>
        <dbReference type="Proteomes" id="UP001454036"/>
    </source>
</evidence>
<sequence>MNRKRTTPYSSSTTTTKRRRSIHHRLSAAPDTSSSAAKSPSTVVVMGLPIECSVLDLKSRFEIYGPISRTRMDPNGLAYVTFRAQEAAEEAIAAAKDPSFQLTIQSRPLQVMWATDPVPQWREAVSRKDGASALSSKLVRAEMPLSRRGRGNKLGSTIVNPRDEMNDMNGNENKGTENGSSDLVDISEKTNGDIVGVSTPSIIDATFKGREIVAYDDIL</sequence>
<feature type="region of interest" description="Disordered" evidence="2">
    <location>
        <begin position="1"/>
        <end position="40"/>
    </location>
</feature>
<name>A0AAV3P4G5_LITER</name>
<dbReference type="EMBL" id="BAABME010000879">
    <property type="protein sequence ID" value="GAA0146123.1"/>
    <property type="molecule type" value="Genomic_DNA"/>
</dbReference>
<keyword evidence="1" id="KW-0694">RNA-binding</keyword>
<gene>
    <name evidence="4" type="ORF">LIER_06150</name>
</gene>
<comment type="caution">
    <text evidence="4">The sequence shown here is derived from an EMBL/GenBank/DDBJ whole genome shotgun (WGS) entry which is preliminary data.</text>
</comment>
<evidence type="ECO:0000259" key="3">
    <source>
        <dbReference type="PROSITE" id="PS50102"/>
    </source>
</evidence>
<keyword evidence="5" id="KW-1185">Reference proteome</keyword>
<dbReference type="GO" id="GO:0003743">
    <property type="term" value="F:translation initiation factor activity"/>
    <property type="evidence" value="ECO:0007669"/>
    <property type="project" value="UniProtKB-KW"/>
</dbReference>
<dbReference type="InterPro" id="IPR035979">
    <property type="entry name" value="RBD_domain_sf"/>
</dbReference>
<protein>
    <submittedName>
        <fullName evidence="4">Translation initiation factor</fullName>
    </submittedName>
</protein>
<feature type="compositionally biased region" description="Polar residues" evidence="2">
    <location>
        <begin position="168"/>
        <end position="181"/>
    </location>
</feature>
<dbReference type="SMART" id="SM00360">
    <property type="entry name" value="RRM"/>
    <property type="match status" value="1"/>
</dbReference>
<feature type="domain" description="RRM" evidence="3">
    <location>
        <begin position="41"/>
        <end position="116"/>
    </location>
</feature>
<dbReference type="GO" id="GO:0003723">
    <property type="term" value="F:RNA binding"/>
    <property type="evidence" value="ECO:0007669"/>
    <property type="project" value="UniProtKB-UniRule"/>
</dbReference>
<dbReference type="PROSITE" id="PS50102">
    <property type="entry name" value="RRM"/>
    <property type="match status" value="1"/>
</dbReference>
<dbReference type="InterPro" id="IPR000504">
    <property type="entry name" value="RRM_dom"/>
</dbReference>
<dbReference type="AlphaFoldDB" id="A0AAV3P4G5"/>
<proteinExistence type="predicted"/>
<dbReference type="Pfam" id="PF00076">
    <property type="entry name" value="RRM_1"/>
    <property type="match status" value="1"/>
</dbReference>
<keyword evidence="4" id="KW-0396">Initiation factor</keyword>